<accession>A0A1R2BT80</accession>
<comment type="caution">
    <text evidence="2">The sequence shown here is derived from an EMBL/GenBank/DDBJ whole genome shotgun (WGS) entry which is preliminary data.</text>
</comment>
<dbReference type="EMBL" id="MPUH01000442">
    <property type="protein sequence ID" value="OMJ80023.1"/>
    <property type="molecule type" value="Genomic_DNA"/>
</dbReference>
<dbReference type="GO" id="GO:0005737">
    <property type="term" value="C:cytoplasm"/>
    <property type="evidence" value="ECO:0007669"/>
    <property type="project" value="TreeGrafter"/>
</dbReference>
<feature type="domain" description="NAD-dependent epimerase/dehydratase" evidence="1">
    <location>
        <begin position="3"/>
        <end position="213"/>
    </location>
</feature>
<dbReference type="SUPFAM" id="SSF51735">
    <property type="entry name" value="NAD(P)-binding Rossmann-fold domains"/>
    <property type="match status" value="1"/>
</dbReference>
<keyword evidence="3" id="KW-1185">Reference proteome</keyword>
<dbReference type="PANTHER" id="PTHR48079">
    <property type="entry name" value="PROTEIN YEEZ"/>
    <property type="match status" value="1"/>
</dbReference>
<dbReference type="Pfam" id="PF01370">
    <property type="entry name" value="Epimerase"/>
    <property type="match status" value="1"/>
</dbReference>
<evidence type="ECO:0000313" key="3">
    <source>
        <dbReference type="Proteomes" id="UP000187209"/>
    </source>
</evidence>
<evidence type="ECO:0000259" key="1">
    <source>
        <dbReference type="Pfam" id="PF01370"/>
    </source>
</evidence>
<evidence type="ECO:0000313" key="2">
    <source>
        <dbReference type="EMBL" id="OMJ80023.1"/>
    </source>
</evidence>
<organism evidence="2 3">
    <name type="scientific">Stentor coeruleus</name>
    <dbReference type="NCBI Taxonomy" id="5963"/>
    <lineage>
        <taxon>Eukaryota</taxon>
        <taxon>Sar</taxon>
        <taxon>Alveolata</taxon>
        <taxon>Ciliophora</taxon>
        <taxon>Postciliodesmatophora</taxon>
        <taxon>Heterotrichea</taxon>
        <taxon>Heterotrichida</taxon>
        <taxon>Stentoridae</taxon>
        <taxon>Stentor</taxon>
    </lineage>
</organism>
<dbReference type="GO" id="GO:0004029">
    <property type="term" value="F:aldehyde dehydrogenase (NAD+) activity"/>
    <property type="evidence" value="ECO:0007669"/>
    <property type="project" value="TreeGrafter"/>
</dbReference>
<protein>
    <recommendedName>
        <fullName evidence="1">NAD-dependent epimerase/dehydratase domain-containing protein</fullName>
    </recommendedName>
</protein>
<dbReference type="AlphaFoldDB" id="A0A1R2BT80"/>
<sequence>MRIFLTGATGSIGGGILHALAQAGHQVTCVVRNIEKASSLKTQYGDLVSLVEIIPDQETSSHFESLASGFHSIIHSGYAMSEHDKDFEQAVTSGLLSAARKTSESSPVTFVFTTGAYVLGETDHLAGEDETSSSNSLPFNKYRVAHEEFVLSAQSENLHISIVRPTWVYGESFVEFWFKACKTQGKILASAKEGHVTFIHKHDLGELYRLIVENSATGFFAGSEGQSLSTNEIIELAKRVTGVNEVERVENVWAHIQTYGFFIFSMDFSSRIDCKRGRELLGFAPKYNLLRDAERVLKLD</sequence>
<dbReference type="InterPro" id="IPR051783">
    <property type="entry name" value="NAD(P)-dependent_oxidoreduct"/>
</dbReference>
<dbReference type="Gene3D" id="3.40.50.720">
    <property type="entry name" value="NAD(P)-binding Rossmann-like Domain"/>
    <property type="match status" value="1"/>
</dbReference>
<dbReference type="OrthoDB" id="10000533at2759"/>
<reference evidence="2 3" key="1">
    <citation type="submission" date="2016-11" db="EMBL/GenBank/DDBJ databases">
        <title>The macronuclear genome of Stentor coeruleus: a giant cell with tiny introns.</title>
        <authorList>
            <person name="Slabodnick M."/>
            <person name="Ruby J.G."/>
            <person name="Reiff S.B."/>
            <person name="Swart E.C."/>
            <person name="Gosai S."/>
            <person name="Prabakaran S."/>
            <person name="Witkowska E."/>
            <person name="Larue G.E."/>
            <person name="Fisher S."/>
            <person name="Freeman R.M."/>
            <person name="Gunawardena J."/>
            <person name="Chu W."/>
            <person name="Stover N.A."/>
            <person name="Gregory B.D."/>
            <person name="Nowacki M."/>
            <person name="Derisi J."/>
            <person name="Roy S.W."/>
            <person name="Marshall W.F."/>
            <person name="Sood P."/>
        </authorList>
    </citation>
    <scope>NUCLEOTIDE SEQUENCE [LARGE SCALE GENOMIC DNA]</scope>
    <source>
        <strain evidence="2">WM001</strain>
    </source>
</reference>
<name>A0A1R2BT80_9CILI</name>
<proteinExistence type="predicted"/>
<gene>
    <name evidence="2" type="ORF">SteCoe_19793</name>
</gene>
<dbReference type="Proteomes" id="UP000187209">
    <property type="component" value="Unassembled WGS sequence"/>
</dbReference>
<dbReference type="PANTHER" id="PTHR48079:SF6">
    <property type="entry name" value="NAD(P)-BINDING DOMAIN-CONTAINING PROTEIN-RELATED"/>
    <property type="match status" value="1"/>
</dbReference>
<dbReference type="InterPro" id="IPR036291">
    <property type="entry name" value="NAD(P)-bd_dom_sf"/>
</dbReference>
<dbReference type="InterPro" id="IPR001509">
    <property type="entry name" value="Epimerase_deHydtase"/>
</dbReference>